<dbReference type="Gene3D" id="3.20.20.100">
    <property type="entry name" value="NADP-dependent oxidoreductase domain"/>
    <property type="match status" value="1"/>
</dbReference>
<accession>A0A1Y5TH83</accession>
<dbReference type="InterPro" id="IPR023210">
    <property type="entry name" value="NADP_OxRdtase_dom"/>
</dbReference>
<feature type="domain" description="NADP-dependent oxidoreductase" evidence="1">
    <location>
        <begin position="2"/>
        <end position="48"/>
    </location>
</feature>
<evidence type="ECO:0000313" key="2">
    <source>
        <dbReference type="EMBL" id="SLN63837.1"/>
    </source>
</evidence>
<dbReference type="InterPro" id="IPR036812">
    <property type="entry name" value="NAD(P)_OxRdtase_dom_sf"/>
</dbReference>
<dbReference type="AlphaFoldDB" id="A0A1Y5TH83"/>
<gene>
    <name evidence="2" type="ORF">PAM7066_03178</name>
</gene>
<dbReference type="Pfam" id="PF00248">
    <property type="entry name" value="Aldo_ket_red"/>
    <property type="match status" value="1"/>
</dbReference>
<proteinExistence type="predicted"/>
<sequence>MVQVALAWVLGRQGMTSLLLGASRPEQLSSLAFSLELTDDQPARLDAVGALPSLNPYFIFNLPREPIFGGMRVG</sequence>
<dbReference type="SUPFAM" id="SSF51430">
    <property type="entry name" value="NAD(P)-linked oxidoreductase"/>
    <property type="match status" value="1"/>
</dbReference>
<protein>
    <submittedName>
        <fullName evidence="2">Aldo/keto reductase family protein</fullName>
    </submittedName>
</protein>
<evidence type="ECO:0000313" key="3">
    <source>
        <dbReference type="Proteomes" id="UP000193870"/>
    </source>
</evidence>
<evidence type="ECO:0000259" key="1">
    <source>
        <dbReference type="Pfam" id="PF00248"/>
    </source>
</evidence>
<name>A0A1Y5TH83_9RHOB</name>
<dbReference type="Proteomes" id="UP000193870">
    <property type="component" value="Unassembled WGS sequence"/>
</dbReference>
<organism evidence="2 3">
    <name type="scientific">Palleronia marisminoris</name>
    <dbReference type="NCBI Taxonomy" id="315423"/>
    <lineage>
        <taxon>Bacteria</taxon>
        <taxon>Pseudomonadati</taxon>
        <taxon>Pseudomonadota</taxon>
        <taxon>Alphaproteobacteria</taxon>
        <taxon>Rhodobacterales</taxon>
        <taxon>Roseobacteraceae</taxon>
        <taxon>Palleronia</taxon>
    </lineage>
</organism>
<reference evidence="2 3" key="1">
    <citation type="submission" date="2017-03" db="EMBL/GenBank/DDBJ databases">
        <authorList>
            <person name="Afonso C.L."/>
            <person name="Miller P.J."/>
            <person name="Scott M.A."/>
            <person name="Spackman E."/>
            <person name="Goraichik I."/>
            <person name="Dimitrov K.M."/>
            <person name="Suarez D.L."/>
            <person name="Swayne D.E."/>
        </authorList>
    </citation>
    <scope>NUCLEOTIDE SEQUENCE [LARGE SCALE GENOMIC DNA]</scope>
    <source>
        <strain evidence="2 3">CECT 7066</strain>
    </source>
</reference>
<keyword evidence="3" id="KW-1185">Reference proteome</keyword>
<dbReference type="EMBL" id="FWFV01000011">
    <property type="protein sequence ID" value="SLN63837.1"/>
    <property type="molecule type" value="Genomic_DNA"/>
</dbReference>